<dbReference type="Pfam" id="PF03749">
    <property type="entry name" value="SfsA"/>
    <property type="match status" value="1"/>
</dbReference>
<dbReference type="PANTHER" id="PTHR30545">
    <property type="entry name" value="SUGAR FERMENTATION STIMULATION PROTEIN A"/>
    <property type="match status" value="1"/>
</dbReference>
<reference evidence="4 5" key="1">
    <citation type="submission" date="2021-06" db="EMBL/GenBank/DDBJ databases">
        <title>Bacillus sp. RD4P76, an endophyte from a halophyte.</title>
        <authorList>
            <person name="Sun J.-Q."/>
        </authorList>
    </citation>
    <scope>NUCLEOTIDE SEQUENCE [LARGE SCALE GENOMIC DNA]</scope>
    <source>
        <strain evidence="4 5">JCM 17098</strain>
    </source>
</reference>
<dbReference type="InterPro" id="IPR040452">
    <property type="entry name" value="SfsA_C"/>
</dbReference>
<dbReference type="InterPro" id="IPR041465">
    <property type="entry name" value="SfsA_N"/>
</dbReference>
<evidence type="ECO:0000313" key="5">
    <source>
        <dbReference type="Proteomes" id="UP000790580"/>
    </source>
</evidence>
<dbReference type="CDD" id="cd22359">
    <property type="entry name" value="SfsA-like_bacterial"/>
    <property type="match status" value="1"/>
</dbReference>
<dbReference type="EMBL" id="JAHQCR010000021">
    <property type="protein sequence ID" value="MBU9720840.1"/>
    <property type="molecule type" value="Genomic_DNA"/>
</dbReference>
<evidence type="ECO:0000313" key="4">
    <source>
        <dbReference type="EMBL" id="MBU9720840.1"/>
    </source>
</evidence>
<proteinExistence type="inferred from homology"/>
<evidence type="ECO:0000259" key="3">
    <source>
        <dbReference type="Pfam" id="PF17746"/>
    </source>
</evidence>
<dbReference type="NCBIfam" id="TIGR00230">
    <property type="entry name" value="sfsA"/>
    <property type="match status" value="1"/>
</dbReference>
<organism evidence="4 5">
    <name type="scientific">Evansella alkalicola</name>
    <dbReference type="NCBI Taxonomy" id="745819"/>
    <lineage>
        <taxon>Bacteria</taxon>
        <taxon>Bacillati</taxon>
        <taxon>Bacillota</taxon>
        <taxon>Bacilli</taxon>
        <taxon>Bacillales</taxon>
        <taxon>Bacillaceae</taxon>
        <taxon>Evansella</taxon>
    </lineage>
</organism>
<comment type="caution">
    <text evidence="4">The sequence shown here is derived from an EMBL/GenBank/DDBJ whole genome shotgun (WGS) entry which is preliminary data.</text>
</comment>
<dbReference type="InterPro" id="IPR005224">
    <property type="entry name" value="SfsA"/>
</dbReference>
<name>A0ABS6JUN9_9BACI</name>
<accession>A0ABS6JUN9</accession>
<evidence type="ECO:0000256" key="1">
    <source>
        <dbReference type="HAMAP-Rule" id="MF_00095"/>
    </source>
</evidence>
<dbReference type="Gene3D" id="2.40.50.580">
    <property type="match status" value="1"/>
</dbReference>
<gene>
    <name evidence="1 4" type="primary">sfsA</name>
    <name evidence="4" type="ORF">KS407_05180</name>
</gene>
<feature type="domain" description="Sugar fermentation stimulation protein C-terminal" evidence="2">
    <location>
        <begin position="95"/>
        <end position="233"/>
    </location>
</feature>
<protein>
    <recommendedName>
        <fullName evidence="1">Sugar fermentation stimulation protein homolog</fullName>
    </recommendedName>
</protein>
<dbReference type="PANTHER" id="PTHR30545:SF2">
    <property type="entry name" value="SUGAR FERMENTATION STIMULATION PROTEIN A"/>
    <property type="match status" value="1"/>
</dbReference>
<dbReference type="Pfam" id="PF17746">
    <property type="entry name" value="SfsA_N"/>
    <property type="match status" value="1"/>
</dbReference>
<keyword evidence="5" id="KW-1185">Reference proteome</keyword>
<feature type="domain" description="SfsA N-terminal OB" evidence="3">
    <location>
        <begin position="23"/>
        <end position="91"/>
    </location>
</feature>
<dbReference type="Gene3D" id="3.40.1350.60">
    <property type="match status" value="1"/>
</dbReference>
<sequence>MKKDHKKERFISFPPNLLPAIFVERPNRFIVKCRLEKTGEMVEAHLADSGRLLELLIPGKLIYLRKVEDPKRKTKYSSVIVEREDGNGWVSLNAQLPNKLAVMAVQGKLIDSLKEWEYVRSEYTKGHSRWDLLLAHKDGRNMLVEVKGATLVKEGLGTFPDAVTARGTKHVLELAQIQKEDGWETAILFIAQRNDIMSLKPAYHIDPAFGEAMQKAEKAGVKLLGCRADVTLEGIEVTDEIEVGT</sequence>
<dbReference type="Proteomes" id="UP000790580">
    <property type="component" value="Unassembled WGS sequence"/>
</dbReference>
<comment type="similarity">
    <text evidence="1">Belongs to the SfsA family.</text>
</comment>
<dbReference type="RefSeq" id="WP_088074556.1">
    <property type="nucleotide sequence ID" value="NZ_JAHQCR010000021.1"/>
</dbReference>
<evidence type="ECO:0000259" key="2">
    <source>
        <dbReference type="Pfam" id="PF03749"/>
    </source>
</evidence>
<dbReference type="HAMAP" id="MF_00095">
    <property type="entry name" value="SfsA"/>
    <property type="match status" value="1"/>
</dbReference>